<dbReference type="InterPro" id="IPR026045">
    <property type="entry name" value="Ferric-bd"/>
</dbReference>
<evidence type="ECO:0000313" key="3">
    <source>
        <dbReference type="EMBL" id="SCM76152.1"/>
    </source>
</evidence>
<dbReference type="SUPFAM" id="SSF53850">
    <property type="entry name" value="Periplasmic binding protein-like II"/>
    <property type="match status" value="1"/>
</dbReference>
<dbReference type="AlphaFoldDB" id="A0A212LF16"/>
<dbReference type="Pfam" id="PF13343">
    <property type="entry name" value="SBP_bac_6"/>
    <property type="match status" value="1"/>
</dbReference>
<sequence>MKKQLLAALTVLSVAAPAMALADDGKVIVYTAAPQEIVDKIIPAFEKSSGLKVELIKAGAGELINRLKAEKNRQTADVLWSVGGEILQANPDLFGSYTPKDADKIVPEVKPSGNWTPFTVVATSFVVNTSELAEADRPKTWEDLADPKYKDKISIARLDKSSSAYIQLAALLQIYGLDKGWDLYSRILDNTQLANSSGAVPKFVNDGEAAIGISNEDVGLRFKIGGGPVDVIYPSDGTTAQADGMAMLATPANPEAAKTFMDFALSEEGQKLVASIGRRPVRVDVPSAEMLTPLSSLKLIKYDLEWAAGYQKTALAKWNEIIMTK</sequence>
<gene>
    <name evidence="3" type="ORF">KL86PLE_30598</name>
</gene>
<organism evidence="3">
    <name type="scientific">uncultured Pleomorphomonas sp</name>
    <dbReference type="NCBI Taxonomy" id="442121"/>
    <lineage>
        <taxon>Bacteria</taxon>
        <taxon>Pseudomonadati</taxon>
        <taxon>Pseudomonadota</taxon>
        <taxon>Alphaproteobacteria</taxon>
        <taxon>Hyphomicrobiales</taxon>
        <taxon>Pleomorphomonadaceae</taxon>
        <taxon>Pleomorphomonas</taxon>
        <taxon>environmental samples</taxon>
    </lineage>
</organism>
<evidence type="ECO:0000256" key="1">
    <source>
        <dbReference type="ARBA" id="ARBA00022729"/>
    </source>
</evidence>
<dbReference type="PIRSF" id="PIRSF002825">
    <property type="entry name" value="CfbpA"/>
    <property type="match status" value="1"/>
</dbReference>
<reference evidence="3" key="1">
    <citation type="submission" date="2016-08" db="EMBL/GenBank/DDBJ databases">
        <authorList>
            <person name="Seilhamer J.J."/>
        </authorList>
    </citation>
    <scope>NUCLEOTIDE SEQUENCE</scope>
    <source>
        <strain evidence="3">86</strain>
    </source>
</reference>
<dbReference type="RefSeq" id="WP_288196392.1">
    <property type="nucleotide sequence ID" value="NZ_LT608334.1"/>
</dbReference>
<dbReference type="EMBL" id="FMJD01000007">
    <property type="protein sequence ID" value="SCM76152.1"/>
    <property type="molecule type" value="Genomic_DNA"/>
</dbReference>
<evidence type="ECO:0000256" key="2">
    <source>
        <dbReference type="SAM" id="SignalP"/>
    </source>
</evidence>
<feature type="chain" id="PRO_5012058265" evidence="2">
    <location>
        <begin position="23"/>
        <end position="325"/>
    </location>
</feature>
<proteinExistence type="predicted"/>
<keyword evidence="1 2" id="KW-0732">Signal</keyword>
<feature type="signal peptide" evidence="2">
    <location>
        <begin position="1"/>
        <end position="22"/>
    </location>
</feature>
<protein>
    <submittedName>
        <fullName evidence="3">Iron ABC transporter, substrate binding protein</fullName>
    </submittedName>
</protein>
<accession>A0A212LF16</accession>
<dbReference type="Gene3D" id="3.40.190.10">
    <property type="entry name" value="Periplasmic binding protein-like II"/>
    <property type="match status" value="2"/>
</dbReference>
<dbReference type="PANTHER" id="PTHR30006">
    <property type="entry name" value="THIAMINE-BINDING PERIPLASMIC PROTEIN-RELATED"/>
    <property type="match status" value="1"/>
</dbReference>
<name>A0A212LF16_9HYPH</name>